<gene>
    <name evidence="3" type="ORF">LPLAT_LOCUS1475</name>
</gene>
<dbReference type="EMBL" id="OZ034833">
    <property type="protein sequence ID" value="CAL1674952.1"/>
    <property type="molecule type" value="Genomic_DNA"/>
</dbReference>
<sequence>MEMISRLLLIFILNISCTMTGYMAAPLLDAKDIWSRNVFAPVIKAACSSDGQCWGWLPKSETYDGTVIVPEQGDSDTSRLQSRRQIANPVSEFMLRSWKNSVSEETGREVRAPLPINKQIPTRITKKDVFMSRGWGAGGMPFSVLYMNPRSNHVVTATSTSQRQESGMTTESSTPFVEHPNSRIAPRNGQSTVQPRRQYWTIPQLFISYGWGPFGK</sequence>
<dbReference type="AlphaFoldDB" id="A0AAV2N4M6"/>
<feature type="signal peptide" evidence="2">
    <location>
        <begin position="1"/>
        <end position="24"/>
    </location>
</feature>
<keyword evidence="2" id="KW-0732">Signal</keyword>
<proteinExistence type="predicted"/>
<feature type="compositionally biased region" description="Polar residues" evidence="1">
    <location>
        <begin position="158"/>
        <end position="175"/>
    </location>
</feature>
<feature type="region of interest" description="Disordered" evidence="1">
    <location>
        <begin position="158"/>
        <end position="194"/>
    </location>
</feature>
<accession>A0AAV2N4M6</accession>
<evidence type="ECO:0000313" key="3">
    <source>
        <dbReference type="EMBL" id="CAL1674952.1"/>
    </source>
</evidence>
<evidence type="ECO:0000313" key="4">
    <source>
        <dbReference type="Proteomes" id="UP001497644"/>
    </source>
</evidence>
<keyword evidence="4" id="KW-1185">Reference proteome</keyword>
<protein>
    <submittedName>
        <fullName evidence="3">Uncharacterized protein</fullName>
    </submittedName>
</protein>
<dbReference type="Proteomes" id="UP001497644">
    <property type="component" value="Chromosome 10"/>
</dbReference>
<feature type="chain" id="PRO_5043662814" evidence="2">
    <location>
        <begin position="25"/>
        <end position="216"/>
    </location>
</feature>
<evidence type="ECO:0000256" key="2">
    <source>
        <dbReference type="SAM" id="SignalP"/>
    </source>
</evidence>
<name>A0AAV2N4M6_9HYME</name>
<organism evidence="3 4">
    <name type="scientific">Lasius platythorax</name>
    <dbReference type="NCBI Taxonomy" id="488582"/>
    <lineage>
        <taxon>Eukaryota</taxon>
        <taxon>Metazoa</taxon>
        <taxon>Ecdysozoa</taxon>
        <taxon>Arthropoda</taxon>
        <taxon>Hexapoda</taxon>
        <taxon>Insecta</taxon>
        <taxon>Pterygota</taxon>
        <taxon>Neoptera</taxon>
        <taxon>Endopterygota</taxon>
        <taxon>Hymenoptera</taxon>
        <taxon>Apocrita</taxon>
        <taxon>Aculeata</taxon>
        <taxon>Formicoidea</taxon>
        <taxon>Formicidae</taxon>
        <taxon>Formicinae</taxon>
        <taxon>Lasius</taxon>
        <taxon>Lasius</taxon>
    </lineage>
</organism>
<evidence type="ECO:0000256" key="1">
    <source>
        <dbReference type="SAM" id="MobiDB-lite"/>
    </source>
</evidence>
<reference evidence="3" key="1">
    <citation type="submission" date="2024-04" db="EMBL/GenBank/DDBJ databases">
        <authorList>
            <consortium name="Molecular Ecology Group"/>
        </authorList>
    </citation>
    <scope>NUCLEOTIDE SEQUENCE</scope>
</reference>